<dbReference type="InterPro" id="IPR029787">
    <property type="entry name" value="Nucleotide_cyclase"/>
</dbReference>
<gene>
    <name evidence="4" type="ordered locus">Arnit_1655</name>
</gene>
<dbReference type="AlphaFoldDB" id="D5UZU0"/>
<feature type="domain" description="Response regulatory" evidence="2">
    <location>
        <begin position="10"/>
        <end position="125"/>
    </location>
</feature>
<dbReference type="eggNOG" id="COG2199">
    <property type="taxonomic scope" value="Bacteria"/>
</dbReference>
<evidence type="ECO:0000256" key="1">
    <source>
        <dbReference type="PROSITE-ProRule" id="PRU00169"/>
    </source>
</evidence>
<dbReference type="Pfam" id="PF00990">
    <property type="entry name" value="GGDEF"/>
    <property type="match status" value="1"/>
</dbReference>
<dbReference type="GO" id="GO:0000160">
    <property type="term" value="P:phosphorelay signal transduction system"/>
    <property type="evidence" value="ECO:0007669"/>
    <property type="project" value="InterPro"/>
</dbReference>
<dbReference type="KEGG" id="ant:Arnit_1655"/>
<dbReference type="PANTHER" id="PTHR43228">
    <property type="entry name" value="TWO-COMPONENT RESPONSE REGULATOR"/>
    <property type="match status" value="1"/>
</dbReference>
<dbReference type="InterPro" id="IPR011006">
    <property type="entry name" value="CheY-like_superfamily"/>
</dbReference>
<dbReference type="Gene3D" id="3.40.50.2300">
    <property type="match status" value="1"/>
</dbReference>
<sequence length="416" mass="48538">MNKDFFKQLNILYVEDQEEIRNFTSNILSSIVHNLIICNDGEEGLEAFKNNSNIDLIIADINMPKMNGLEMIKRINQINSKIPSIVTTAHTDSSFYKKSIELGINSYCLKPLDLYELIKNITKCLEHKFLKKRLHSDEFNFNDSTLELLNKQDSLVAILKDGEVVAKNDIFSKNFKVFDINLEKILLDREQFFSNIEDLKNTSWYEFISKLDSENVLIKIKIADVTRIFKLNVTKIEKEKAYFLVSLFDITNLNEKSNLFEYKYNHDLITGLYNLNKFHKIFSIESKRVRRYRKDLSLIKLCVKNIDEKIISYEDFLSDISDLIKNNIREHDICFKAEKSSFLVLLPETDLDGALNVSYKLEDILNTMLANKKLSQHSCFGVVELKNDDNEELILQRVTLALNKALKSDDERVIYF</sequence>
<evidence type="ECO:0000259" key="2">
    <source>
        <dbReference type="PROSITE" id="PS50110"/>
    </source>
</evidence>
<reference evidence="4 5" key="1">
    <citation type="journal article" date="2010" name="Stand. Genomic Sci.">
        <title>Complete genome sequence of Arcobacter nitrofigilis type strain (CI).</title>
        <authorList>
            <person name="Pati A."/>
            <person name="Gronow S."/>
            <person name="Lapidus A."/>
            <person name="Copeland A."/>
            <person name="Glavina Del Rio T."/>
            <person name="Nolan M."/>
            <person name="Lucas S."/>
            <person name="Tice H."/>
            <person name="Cheng J.F."/>
            <person name="Han C."/>
            <person name="Chertkov O."/>
            <person name="Bruce D."/>
            <person name="Tapia R."/>
            <person name="Goodwin L."/>
            <person name="Pitluck S."/>
            <person name="Liolios K."/>
            <person name="Ivanova N."/>
            <person name="Mavromatis K."/>
            <person name="Chen A."/>
            <person name="Palaniappan K."/>
            <person name="Land M."/>
            <person name="Hauser L."/>
            <person name="Chang Y.J."/>
            <person name="Jeffries C.D."/>
            <person name="Detter J.C."/>
            <person name="Rohde M."/>
            <person name="Goker M."/>
            <person name="Bristow J."/>
            <person name="Eisen J.A."/>
            <person name="Markowitz V."/>
            <person name="Hugenholtz P."/>
            <person name="Klenk H.P."/>
            <person name="Kyrpides N.C."/>
        </authorList>
    </citation>
    <scope>NUCLEOTIDE SEQUENCE [LARGE SCALE GENOMIC DNA]</scope>
    <source>
        <strain evidence="5">ATCC 33309 / DSM 7299 / CCUG 15893 / LMG 7604 / NCTC 12251 / CI</strain>
    </source>
</reference>
<dbReference type="Pfam" id="PF00072">
    <property type="entry name" value="Response_reg"/>
    <property type="match status" value="1"/>
</dbReference>
<dbReference type="Gene3D" id="3.30.70.270">
    <property type="match status" value="1"/>
</dbReference>
<dbReference type="InterPro" id="IPR001789">
    <property type="entry name" value="Sig_transdc_resp-reg_receiver"/>
</dbReference>
<evidence type="ECO:0000259" key="3">
    <source>
        <dbReference type="PROSITE" id="PS50887"/>
    </source>
</evidence>
<dbReference type="SMART" id="SM00448">
    <property type="entry name" value="REC"/>
    <property type="match status" value="1"/>
</dbReference>
<keyword evidence="1" id="KW-0597">Phosphoprotein</keyword>
<dbReference type="EMBL" id="CP001999">
    <property type="protein sequence ID" value="ADG93309.1"/>
    <property type="molecule type" value="Genomic_DNA"/>
</dbReference>
<dbReference type="PROSITE" id="PS50887">
    <property type="entry name" value="GGDEF"/>
    <property type="match status" value="1"/>
</dbReference>
<dbReference type="PROSITE" id="PS50110">
    <property type="entry name" value="RESPONSE_REGULATORY"/>
    <property type="match status" value="1"/>
</dbReference>
<dbReference type="PANTHER" id="PTHR43228:SF1">
    <property type="entry name" value="TWO-COMPONENT RESPONSE REGULATOR ARR22"/>
    <property type="match status" value="1"/>
</dbReference>
<name>D5UZU0_ARCNC</name>
<dbReference type="InterPro" id="IPR043128">
    <property type="entry name" value="Rev_trsase/Diguanyl_cyclase"/>
</dbReference>
<proteinExistence type="predicted"/>
<dbReference type="SMART" id="SM00267">
    <property type="entry name" value="GGDEF"/>
    <property type="match status" value="1"/>
</dbReference>
<evidence type="ECO:0000313" key="5">
    <source>
        <dbReference type="Proteomes" id="UP000000939"/>
    </source>
</evidence>
<dbReference type="InterPro" id="IPR000160">
    <property type="entry name" value="GGDEF_dom"/>
</dbReference>
<feature type="domain" description="GGDEF" evidence="3">
    <location>
        <begin position="294"/>
        <end position="416"/>
    </location>
</feature>
<evidence type="ECO:0000313" key="4">
    <source>
        <dbReference type="EMBL" id="ADG93309.1"/>
    </source>
</evidence>
<dbReference type="CDD" id="cd00156">
    <property type="entry name" value="REC"/>
    <property type="match status" value="1"/>
</dbReference>
<accession>D5UZU0</accession>
<protein>
    <submittedName>
        <fullName evidence="4">Response regulator receiver protein</fullName>
    </submittedName>
</protein>
<dbReference type="OrthoDB" id="9812260at2"/>
<dbReference type="InterPro" id="IPR052048">
    <property type="entry name" value="ST_Response_Regulator"/>
</dbReference>
<keyword evidence="5" id="KW-1185">Reference proteome</keyword>
<dbReference type="SUPFAM" id="SSF52172">
    <property type="entry name" value="CheY-like"/>
    <property type="match status" value="1"/>
</dbReference>
<dbReference type="RefSeq" id="WP_013135454.1">
    <property type="nucleotide sequence ID" value="NC_014166.1"/>
</dbReference>
<dbReference type="SUPFAM" id="SSF55073">
    <property type="entry name" value="Nucleotide cyclase"/>
    <property type="match status" value="1"/>
</dbReference>
<dbReference type="HOGENOM" id="CLU_000445_11_28_7"/>
<dbReference type="eggNOG" id="COG3437">
    <property type="taxonomic scope" value="Bacteria"/>
</dbReference>
<dbReference type="STRING" id="572480.Arnit_1655"/>
<feature type="modified residue" description="4-aspartylphosphate" evidence="1">
    <location>
        <position position="60"/>
    </location>
</feature>
<organism evidence="4 5">
    <name type="scientific">Arcobacter nitrofigilis (strain ATCC 33309 / DSM 7299 / CCUG 15893 / LMG 7604 / NCTC 12251 / CI)</name>
    <name type="common">Campylobacter nitrofigilis</name>
    <dbReference type="NCBI Taxonomy" id="572480"/>
    <lineage>
        <taxon>Bacteria</taxon>
        <taxon>Pseudomonadati</taxon>
        <taxon>Campylobacterota</taxon>
        <taxon>Epsilonproteobacteria</taxon>
        <taxon>Campylobacterales</taxon>
        <taxon>Arcobacteraceae</taxon>
        <taxon>Arcobacter</taxon>
    </lineage>
</organism>
<dbReference type="Proteomes" id="UP000000939">
    <property type="component" value="Chromosome"/>
</dbReference>